<feature type="domain" description="Ionotropic glutamate receptor C-terminal" evidence="22">
    <location>
        <begin position="319"/>
        <end position="678"/>
    </location>
</feature>
<dbReference type="PANTHER" id="PTHR18966">
    <property type="entry name" value="IONOTROPIC GLUTAMATE RECEPTOR"/>
    <property type="match status" value="1"/>
</dbReference>
<comment type="caution">
    <text evidence="24">The sequence shown here is derived from an EMBL/GenBank/DDBJ whole genome shotgun (WGS) entry which is preliminary data.</text>
</comment>
<feature type="region of interest" description="Disordered" evidence="20">
    <location>
        <begin position="1"/>
        <end position="58"/>
    </location>
</feature>
<organism evidence="24 25">
    <name type="scientific">Rhipicephalus microplus</name>
    <name type="common">Cattle tick</name>
    <name type="synonym">Boophilus microplus</name>
    <dbReference type="NCBI Taxonomy" id="6941"/>
    <lineage>
        <taxon>Eukaryota</taxon>
        <taxon>Metazoa</taxon>
        <taxon>Ecdysozoa</taxon>
        <taxon>Arthropoda</taxon>
        <taxon>Chelicerata</taxon>
        <taxon>Arachnida</taxon>
        <taxon>Acari</taxon>
        <taxon>Parasitiformes</taxon>
        <taxon>Ixodida</taxon>
        <taxon>Ixodoidea</taxon>
        <taxon>Ixodidae</taxon>
        <taxon>Rhipicephalinae</taxon>
        <taxon>Rhipicephalus</taxon>
        <taxon>Boophilus</taxon>
    </lineage>
</organism>
<keyword evidence="8" id="KW-0406">Ion transport</keyword>
<evidence type="ECO:0000256" key="18">
    <source>
        <dbReference type="PIRSR" id="PIRSR601508-3"/>
    </source>
</evidence>
<dbReference type="InterPro" id="IPR028082">
    <property type="entry name" value="Peripla_BP_I"/>
</dbReference>
<dbReference type="Pfam" id="PF10613">
    <property type="entry name" value="Lig_chan-Glu_bd"/>
    <property type="match status" value="1"/>
</dbReference>
<dbReference type="SMART" id="SM00918">
    <property type="entry name" value="Lig_chan-Glu_bd"/>
    <property type="match status" value="1"/>
</dbReference>
<protein>
    <submittedName>
        <fullName evidence="24">Uncharacterized protein</fullName>
    </submittedName>
</protein>
<keyword evidence="6 21" id="KW-1133">Transmembrane helix</keyword>
<evidence type="ECO:0000256" key="15">
    <source>
        <dbReference type="ARBA" id="ARBA00034104"/>
    </source>
</evidence>
<evidence type="ECO:0000256" key="10">
    <source>
        <dbReference type="ARBA" id="ARBA00023170"/>
    </source>
</evidence>
<feature type="transmembrane region" description="Helical" evidence="21">
    <location>
        <begin position="709"/>
        <end position="730"/>
    </location>
</feature>
<feature type="binding site" evidence="16">
    <location>
        <position position="410"/>
    </location>
    <ligand>
        <name>L-glutamate</name>
        <dbReference type="ChEBI" id="CHEBI:29985"/>
    </ligand>
</feature>
<dbReference type="SMART" id="SM00079">
    <property type="entry name" value="PBPe"/>
    <property type="match status" value="1"/>
</dbReference>
<evidence type="ECO:0000256" key="1">
    <source>
        <dbReference type="ARBA" id="ARBA00008685"/>
    </source>
</evidence>
<dbReference type="GO" id="GO:0007166">
    <property type="term" value="P:cell surface receptor signaling pathway"/>
    <property type="evidence" value="ECO:0007669"/>
    <property type="project" value="UniProtKB-ARBA"/>
</dbReference>
<dbReference type="Gene3D" id="1.10.287.70">
    <property type="match status" value="1"/>
</dbReference>
<evidence type="ECO:0000256" key="12">
    <source>
        <dbReference type="ARBA" id="ARBA00023257"/>
    </source>
</evidence>
<evidence type="ECO:0000256" key="8">
    <source>
        <dbReference type="ARBA" id="ARBA00023065"/>
    </source>
</evidence>
<feature type="binding site" evidence="16">
    <location>
        <position position="570"/>
    </location>
    <ligand>
        <name>L-glutamate</name>
        <dbReference type="ChEBI" id="CHEBI:29985"/>
    </ligand>
</feature>
<evidence type="ECO:0000256" key="9">
    <source>
        <dbReference type="ARBA" id="ARBA00023136"/>
    </source>
</evidence>
<dbReference type="InterPro" id="IPR019594">
    <property type="entry name" value="Glu/Gly-bd"/>
</dbReference>
<evidence type="ECO:0000256" key="6">
    <source>
        <dbReference type="ARBA" id="ARBA00022989"/>
    </source>
</evidence>
<dbReference type="Gene3D" id="3.40.190.10">
    <property type="entry name" value="Periplasmic binding protein-like II"/>
    <property type="match status" value="3"/>
</dbReference>
<accession>A0A9J6DFS6</accession>
<reference evidence="24" key="1">
    <citation type="journal article" date="2020" name="Cell">
        <title>Large-Scale Comparative Analyses of Tick Genomes Elucidate Their Genetic Diversity and Vector Capacities.</title>
        <authorList>
            <consortium name="Tick Genome and Microbiome Consortium (TIGMIC)"/>
            <person name="Jia N."/>
            <person name="Wang J."/>
            <person name="Shi W."/>
            <person name="Du L."/>
            <person name="Sun Y."/>
            <person name="Zhan W."/>
            <person name="Jiang J.F."/>
            <person name="Wang Q."/>
            <person name="Zhang B."/>
            <person name="Ji P."/>
            <person name="Bell-Sakyi L."/>
            <person name="Cui X.M."/>
            <person name="Yuan T.T."/>
            <person name="Jiang B.G."/>
            <person name="Yang W.F."/>
            <person name="Lam T.T."/>
            <person name="Chang Q.C."/>
            <person name="Ding S.J."/>
            <person name="Wang X.J."/>
            <person name="Zhu J.G."/>
            <person name="Ruan X.D."/>
            <person name="Zhao L."/>
            <person name="Wei J.T."/>
            <person name="Ye R.Z."/>
            <person name="Que T.C."/>
            <person name="Du C.H."/>
            <person name="Zhou Y.H."/>
            <person name="Cheng J.X."/>
            <person name="Dai P.F."/>
            <person name="Guo W.B."/>
            <person name="Han X.H."/>
            <person name="Huang E.J."/>
            <person name="Li L.F."/>
            <person name="Wei W."/>
            <person name="Gao Y.C."/>
            <person name="Liu J.Z."/>
            <person name="Shao H.Z."/>
            <person name="Wang X."/>
            <person name="Wang C.C."/>
            <person name="Yang T.C."/>
            <person name="Huo Q.B."/>
            <person name="Li W."/>
            <person name="Chen H.Y."/>
            <person name="Chen S.E."/>
            <person name="Zhou L.G."/>
            <person name="Ni X.B."/>
            <person name="Tian J.H."/>
            <person name="Sheng Y."/>
            <person name="Liu T."/>
            <person name="Pan Y.S."/>
            <person name="Xia L.Y."/>
            <person name="Li J."/>
            <person name="Zhao F."/>
            <person name="Cao W.C."/>
        </authorList>
    </citation>
    <scope>NUCLEOTIDE SEQUENCE</scope>
    <source>
        <strain evidence="24">Rmic-2018</strain>
    </source>
</reference>
<dbReference type="Pfam" id="PF00060">
    <property type="entry name" value="Lig_chan"/>
    <property type="match status" value="1"/>
</dbReference>
<feature type="binding site" evidence="16">
    <location>
        <position position="571"/>
    </location>
    <ligand>
        <name>L-glutamate</name>
        <dbReference type="ChEBI" id="CHEBI:29985"/>
    </ligand>
</feature>
<evidence type="ECO:0000256" key="21">
    <source>
        <dbReference type="SAM" id="Phobius"/>
    </source>
</evidence>
<dbReference type="GO" id="GO:0045211">
    <property type="term" value="C:postsynaptic membrane"/>
    <property type="evidence" value="ECO:0007669"/>
    <property type="project" value="UniProtKB-SubCell"/>
</dbReference>
<dbReference type="Gene3D" id="3.40.50.2300">
    <property type="match status" value="3"/>
</dbReference>
<evidence type="ECO:0000256" key="7">
    <source>
        <dbReference type="ARBA" id="ARBA00023018"/>
    </source>
</evidence>
<evidence type="ECO:0000256" key="14">
    <source>
        <dbReference type="ARBA" id="ARBA00023303"/>
    </source>
</evidence>
<dbReference type="SUPFAM" id="SSF53850">
    <property type="entry name" value="Periplasmic binding protein-like II"/>
    <property type="match status" value="1"/>
</dbReference>
<evidence type="ECO:0000256" key="19">
    <source>
        <dbReference type="SAM" id="Coils"/>
    </source>
</evidence>
<evidence type="ECO:0000313" key="24">
    <source>
        <dbReference type="EMBL" id="KAH8020866.1"/>
    </source>
</evidence>
<keyword evidence="10" id="KW-0675">Receptor</keyword>
<evidence type="ECO:0000256" key="13">
    <source>
        <dbReference type="ARBA" id="ARBA00023286"/>
    </source>
</evidence>
<feature type="binding site" evidence="16">
    <location>
        <position position="615"/>
    </location>
    <ligand>
        <name>L-glutamate</name>
        <dbReference type="ChEBI" id="CHEBI:29985"/>
    </ligand>
</feature>
<evidence type="ECO:0000259" key="22">
    <source>
        <dbReference type="SMART" id="SM00079"/>
    </source>
</evidence>
<feature type="coiled-coil region" evidence="19">
    <location>
        <begin position="104"/>
        <end position="131"/>
    </location>
</feature>
<evidence type="ECO:0000313" key="25">
    <source>
        <dbReference type="Proteomes" id="UP000821866"/>
    </source>
</evidence>
<feature type="disulfide bond" evidence="18">
    <location>
        <begin position="627"/>
        <end position="685"/>
    </location>
</feature>
<keyword evidence="2" id="KW-0813">Transport</keyword>
<comment type="similarity">
    <text evidence="1">Belongs to the glutamate-gated ion channel (TC 1.A.10.1) family.</text>
</comment>
<dbReference type="SUPFAM" id="SSF53822">
    <property type="entry name" value="Periplasmic binding protein-like I"/>
    <property type="match status" value="1"/>
</dbReference>
<feature type="site" description="Interaction with the cone snail toxin Con-ikot-ikot" evidence="17">
    <location>
        <position position="576"/>
    </location>
</feature>
<sequence>MENRIAEMERALRSDQRQGTRAPAVQGLQKTTQEASARVQESAAMEGENRGTVKRPLPGDEVANAKQLSETSPVDMPQPVFKVISPKSDVTTLVDKVGKQGKRQDRLEARVEKIEARLHTIEKRLGMLSTEFRDSQTQVMGMFKQLHTLLEARLPPVALVQLHGLLHLTQPGSLPIPVSLRLLPEKMNPGIVLREIAKNGESNIVLDVATHKLGDLLRHAQRVGIVNEYHNFIVTTLTDAALTQDALIVLVRAIQSLAKARALEAPPRFSCRKSSAERNLTQSSMLKEAVRKIRFSGLSGPLWLDALGQRRNVSLYVAKLKRTGLTSNAPYVMLKKSAHRLEGNDRFEGYCVDLLHEISATLGFRYRLKLVRDGAYGTRDSQGRWNGVMRELVDMEADLAIGDLTITSERERSVDFTMPFMTLGVSTLYKKTDQKRSLLFFLSPLSGDVWLCVAGACVAVSVVLCCVSRAQSAVQKNGTLPTVPNDFALLNSFWFTFSAVMRQGCDIFPRAASARIIAATWWIFSFVLVSFYTANLAAFLTKERLLSPIESAEDLAKQSAVRYGCVRSGSTHALFKEWRHETYEMMWHAMKEDLVSSIAEGIGRVERGGYAFLMESTSIEYVVRRRCQLKQIGGLLDSKGYGIATPHGSPYRNILSSTLLRLQERGTLKTLKDRWWKVRDPLKGCPTTEAGESRTVAASELGLRTVGGVFVVLLAGLGLACLIAFAELFCKARLGRS</sequence>
<keyword evidence="12" id="KW-0628">Postsynaptic cell membrane</keyword>
<dbReference type="FunFam" id="1.10.287.70:FF:000105">
    <property type="entry name" value="Eye-enriched kainate receptor, isoform A"/>
    <property type="match status" value="1"/>
</dbReference>
<evidence type="ECO:0000256" key="17">
    <source>
        <dbReference type="PIRSR" id="PIRSR601508-2"/>
    </source>
</evidence>
<evidence type="ECO:0000256" key="4">
    <source>
        <dbReference type="ARBA" id="ARBA00022692"/>
    </source>
</evidence>
<keyword evidence="18" id="KW-1015">Disulfide bond</keyword>
<evidence type="ECO:0000256" key="20">
    <source>
        <dbReference type="SAM" id="MobiDB-lite"/>
    </source>
</evidence>
<keyword evidence="14" id="KW-0407">Ion channel</keyword>
<evidence type="ECO:0000256" key="16">
    <source>
        <dbReference type="PIRSR" id="PIRSR601508-1"/>
    </source>
</evidence>
<dbReference type="FunFam" id="3.40.190.10:FF:000001">
    <property type="entry name" value="Glutamate receptor ionotropic, kainate 2"/>
    <property type="match status" value="1"/>
</dbReference>
<feature type="domain" description="Ionotropic glutamate receptor L-glutamate and glycine-binding" evidence="23">
    <location>
        <begin position="330"/>
        <end position="394"/>
    </location>
</feature>
<evidence type="ECO:0000259" key="23">
    <source>
        <dbReference type="SMART" id="SM00918"/>
    </source>
</evidence>
<keyword evidence="19" id="KW-0175">Coiled coil</keyword>
<dbReference type="GO" id="GO:0022824">
    <property type="term" value="F:transmitter-gated monoatomic ion channel activity"/>
    <property type="evidence" value="ECO:0007669"/>
    <property type="project" value="UniProtKB-ARBA"/>
</dbReference>
<feature type="transmembrane region" description="Helical" evidence="21">
    <location>
        <begin position="516"/>
        <end position="540"/>
    </location>
</feature>
<keyword evidence="7" id="KW-0770">Synapse</keyword>
<dbReference type="EMBL" id="JABSTU010000009">
    <property type="protein sequence ID" value="KAH8020866.1"/>
    <property type="molecule type" value="Genomic_DNA"/>
</dbReference>
<evidence type="ECO:0000256" key="2">
    <source>
        <dbReference type="ARBA" id="ARBA00022448"/>
    </source>
</evidence>
<dbReference type="FunFam" id="3.40.190.10:FF:000061">
    <property type="entry name" value="Glutamate receptor, ionotropic kainate"/>
    <property type="match status" value="1"/>
</dbReference>
<gene>
    <name evidence="24" type="ORF">HPB51_006224</name>
</gene>
<reference evidence="24" key="2">
    <citation type="submission" date="2021-09" db="EMBL/GenBank/DDBJ databases">
        <authorList>
            <person name="Jia N."/>
            <person name="Wang J."/>
            <person name="Shi W."/>
            <person name="Du L."/>
            <person name="Sun Y."/>
            <person name="Zhan W."/>
            <person name="Jiang J."/>
            <person name="Wang Q."/>
            <person name="Zhang B."/>
            <person name="Ji P."/>
            <person name="Sakyi L.B."/>
            <person name="Cui X."/>
            <person name="Yuan T."/>
            <person name="Jiang B."/>
            <person name="Yang W."/>
            <person name="Lam T.T.-Y."/>
            <person name="Chang Q."/>
            <person name="Ding S."/>
            <person name="Wang X."/>
            <person name="Zhu J."/>
            <person name="Ruan X."/>
            <person name="Zhao L."/>
            <person name="Wei J."/>
            <person name="Que T."/>
            <person name="Du C."/>
            <person name="Cheng J."/>
            <person name="Dai P."/>
            <person name="Han X."/>
            <person name="Huang E."/>
            <person name="Gao Y."/>
            <person name="Liu J."/>
            <person name="Shao H."/>
            <person name="Ye R."/>
            <person name="Li L."/>
            <person name="Wei W."/>
            <person name="Wang X."/>
            <person name="Wang C."/>
            <person name="Huo Q."/>
            <person name="Li W."/>
            <person name="Guo W."/>
            <person name="Chen H."/>
            <person name="Chen S."/>
            <person name="Zhou L."/>
            <person name="Zhou L."/>
            <person name="Ni X."/>
            <person name="Tian J."/>
            <person name="Zhou Y."/>
            <person name="Sheng Y."/>
            <person name="Liu T."/>
            <person name="Pan Y."/>
            <person name="Xia L."/>
            <person name="Li J."/>
            <person name="Zhao F."/>
            <person name="Cao W."/>
        </authorList>
    </citation>
    <scope>NUCLEOTIDE SEQUENCE</scope>
    <source>
        <strain evidence="24">Rmic-2018</strain>
        <tissue evidence="24">Larvae</tissue>
    </source>
</reference>
<keyword evidence="11" id="KW-0325">Glycoprotein</keyword>
<feature type="site" description="Crucial to convey clamshell closure to channel opening" evidence="17">
    <location>
        <position position="549"/>
    </location>
</feature>
<dbReference type="InterPro" id="IPR015683">
    <property type="entry name" value="Ionotropic_Glu_rcpt"/>
</dbReference>
<proteinExistence type="inferred from homology"/>
<dbReference type="AlphaFoldDB" id="A0A9J6DFS6"/>
<keyword evidence="13" id="KW-1071">Ligand-gated ion channel</keyword>
<keyword evidence="4 21" id="KW-0812">Transmembrane</keyword>
<keyword evidence="25" id="KW-1185">Reference proteome</keyword>
<feature type="compositionally biased region" description="Basic and acidic residues" evidence="20">
    <location>
        <begin position="1"/>
        <end position="18"/>
    </location>
</feature>
<evidence type="ECO:0000256" key="11">
    <source>
        <dbReference type="ARBA" id="ARBA00023180"/>
    </source>
</evidence>
<evidence type="ECO:0000256" key="3">
    <source>
        <dbReference type="ARBA" id="ARBA00022475"/>
    </source>
</evidence>
<dbReference type="InterPro" id="IPR001320">
    <property type="entry name" value="Iontro_rcpt_C"/>
</dbReference>
<feature type="binding site" evidence="16">
    <location>
        <position position="405"/>
    </location>
    <ligand>
        <name>L-glutamate</name>
        <dbReference type="ChEBI" id="CHEBI:29985"/>
    </ligand>
</feature>
<name>A0A9J6DFS6_RHIMP</name>
<feature type="transmembrane region" description="Helical" evidence="21">
    <location>
        <begin position="438"/>
        <end position="467"/>
    </location>
</feature>
<keyword evidence="9 21" id="KW-0472">Membrane</keyword>
<keyword evidence="3" id="KW-1003">Cell membrane</keyword>
<dbReference type="VEuPathDB" id="VectorBase:LOC119173758"/>
<comment type="subcellular location">
    <subcellularLocation>
        <location evidence="15">Postsynaptic cell membrane</location>
        <topology evidence="15">Multi-pass membrane protein</topology>
    </subcellularLocation>
</comment>
<dbReference type="Proteomes" id="UP000821866">
    <property type="component" value="Chromosome 7"/>
</dbReference>
<dbReference type="PRINTS" id="PR00177">
    <property type="entry name" value="NMDARECEPTOR"/>
</dbReference>
<keyword evidence="5" id="KW-0732">Signal</keyword>
<dbReference type="InterPro" id="IPR001508">
    <property type="entry name" value="Iono_Glu_rcpt_met"/>
</dbReference>
<feature type="site" description="Interaction with the cone snail toxin Con-ikot-ikot" evidence="17">
    <location>
        <position position="379"/>
    </location>
</feature>
<evidence type="ECO:0000256" key="5">
    <source>
        <dbReference type="ARBA" id="ARBA00022729"/>
    </source>
</evidence>